<dbReference type="WBParaSite" id="HPBE_0000243201-mRNA-1">
    <property type="protein sequence ID" value="HPBE_0000243201-mRNA-1"/>
    <property type="gene ID" value="HPBE_0000243201"/>
</dbReference>
<protein>
    <submittedName>
        <fullName evidence="2">Astacin domain-containing protein</fullName>
    </submittedName>
</protein>
<organism evidence="1 2">
    <name type="scientific">Heligmosomoides polygyrus</name>
    <name type="common">Parasitic roundworm</name>
    <dbReference type="NCBI Taxonomy" id="6339"/>
    <lineage>
        <taxon>Eukaryota</taxon>
        <taxon>Metazoa</taxon>
        <taxon>Ecdysozoa</taxon>
        <taxon>Nematoda</taxon>
        <taxon>Chromadorea</taxon>
        <taxon>Rhabditida</taxon>
        <taxon>Rhabditina</taxon>
        <taxon>Rhabditomorpha</taxon>
        <taxon>Strongyloidea</taxon>
        <taxon>Heligmosomidae</taxon>
        <taxon>Heligmosomoides</taxon>
    </lineage>
</organism>
<reference evidence="2" key="1">
    <citation type="submission" date="2019-09" db="UniProtKB">
        <authorList>
            <consortium name="WormBaseParasite"/>
        </authorList>
    </citation>
    <scope>IDENTIFICATION</scope>
</reference>
<proteinExistence type="predicted"/>
<accession>A0A183F8E0</accession>
<dbReference type="Gene3D" id="3.40.50.11660">
    <property type="entry name" value="Glycosyl transferase family 10, C-terminal domain"/>
    <property type="match status" value="1"/>
</dbReference>
<keyword evidence="1" id="KW-1185">Reference proteome</keyword>
<sequence length="111" mass="12597">LGGCEDWNCALVFNSANEERLADAESPANSYTPNVPFNMTLGFRHDSPIASPYGYTVKLAERSRKRITDLNFAIIQQKRRGAAWFVSNCDPTAARYAYYTKFKVVRHCELL</sequence>
<name>A0A183F8E0_HELPZ</name>
<evidence type="ECO:0000313" key="1">
    <source>
        <dbReference type="Proteomes" id="UP000050761"/>
    </source>
</evidence>
<dbReference type="AlphaFoldDB" id="A0A183F8E0"/>
<evidence type="ECO:0000313" key="2">
    <source>
        <dbReference type="WBParaSite" id="HPBE_0000243201-mRNA-1"/>
    </source>
</evidence>
<dbReference type="SUPFAM" id="SSF53756">
    <property type="entry name" value="UDP-Glycosyltransferase/glycogen phosphorylase"/>
    <property type="match status" value="1"/>
</dbReference>
<dbReference type="InterPro" id="IPR038577">
    <property type="entry name" value="GT10-like_C_sf"/>
</dbReference>
<dbReference type="Proteomes" id="UP000050761">
    <property type="component" value="Unassembled WGS sequence"/>
</dbReference>